<comment type="caution">
    <text evidence="3">The sequence shown here is derived from an EMBL/GenBank/DDBJ whole genome shotgun (WGS) entry which is preliminary data.</text>
</comment>
<evidence type="ECO:0000256" key="2">
    <source>
        <dbReference type="ARBA" id="ARBA00023002"/>
    </source>
</evidence>
<name>A0A9J5WWY0_SOLCO</name>
<gene>
    <name evidence="3" type="ORF">H5410_050392</name>
</gene>
<evidence type="ECO:0000313" key="4">
    <source>
        <dbReference type="Proteomes" id="UP000824120"/>
    </source>
</evidence>
<dbReference type="AlphaFoldDB" id="A0A9J5WWY0"/>
<reference evidence="3 4" key="1">
    <citation type="submission" date="2020-09" db="EMBL/GenBank/DDBJ databases">
        <title>De no assembly of potato wild relative species, Solanum commersonii.</title>
        <authorList>
            <person name="Cho K."/>
        </authorList>
    </citation>
    <scope>NUCLEOTIDE SEQUENCE [LARGE SCALE GENOMIC DNA]</scope>
    <source>
        <strain evidence="3">LZ3.2</strain>
        <tissue evidence="3">Leaf</tissue>
    </source>
</reference>
<dbReference type="InterPro" id="IPR050425">
    <property type="entry name" value="NAD(P)_dehydrat-like"/>
</dbReference>
<sequence>MNRGDMEEVMKEKGKVCLTGGSGYLVAWMVMRLLQLGYYVNTTIRSHPDVKKDVSYLTNLPGAQKKLNIFNVEGCIGVFHVAHPIDFENKETEETITKRTINGAIGILQTCLD</sequence>
<dbReference type="PANTHER" id="PTHR10366:SF789">
    <property type="entry name" value="VESTITONE REDUCTASE-LIKE"/>
    <property type="match status" value="1"/>
</dbReference>
<accession>A0A9J5WWY0</accession>
<keyword evidence="1" id="KW-0521">NADP</keyword>
<dbReference type="Proteomes" id="UP000824120">
    <property type="component" value="Chromosome 10"/>
</dbReference>
<keyword evidence="4" id="KW-1185">Reference proteome</keyword>
<keyword evidence="2" id="KW-0560">Oxidoreductase</keyword>
<dbReference type="OrthoDB" id="2735536at2759"/>
<dbReference type="PANTHER" id="PTHR10366">
    <property type="entry name" value="NAD DEPENDENT EPIMERASE/DEHYDRATASE"/>
    <property type="match status" value="1"/>
</dbReference>
<evidence type="ECO:0008006" key="5">
    <source>
        <dbReference type="Google" id="ProtNLM"/>
    </source>
</evidence>
<evidence type="ECO:0000313" key="3">
    <source>
        <dbReference type="EMBL" id="KAG5579765.1"/>
    </source>
</evidence>
<proteinExistence type="predicted"/>
<dbReference type="GO" id="GO:0016616">
    <property type="term" value="F:oxidoreductase activity, acting on the CH-OH group of donors, NAD or NADP as acceptor"/>
    <property type="evidence" value="ECO:0007669"/>
    <property type="project" value="TreeGrafter"/>
</dbReference>
<organism evidence="3 4">
    <name type="scientific">Solanum commersonii</name>
    <name type="common">Commerson's wild potato</name>
    <name type="synonym">Commerson's nightshade</name>
    <dbReference type="NCBI Taxonomy" id="4109"/>
    <lineage>
        <taxon>Eukaryota</taxon>
        <taxon>Viridiplantae</taxon>
        <taxon>Streptophyta</taxon>
        <taxon>Embryophyta</taxon>
        <taxon>Tracheophyta</taxon>
        <taxon>Spermatophyta</taxon>
        <taxon>Magnoliopsida</taxon>
        <taxon>eudicotyledons</taxon>
        <taxon>Gunneridae</taxon>
        <taxon>Pentapetalae</taxon>
        <taxon>asterids</taxon>
        <taxon>lamiids</taxon>
        <taxon>Solanales</taxon>
        <taxon>Solanaceae</taxon>
        <taxon>Solanoideae</taxon>
        <taxon>Solaneae</taxon>
        <taxon>Solanum</taxon>
    </lineage>
</organism>
<protein>
    <recommendedName>
        <fullName evidence="5">Cinnamoyl-CoA reductase</fullName>
    </recommendedName>
</protein>
<evidence type="ECO:0000256" key="1">
    <source>
        <dbReference type="ARBA" id="ARBA00022857"/>
    </source>
</evidence>
<dbReference type="InterPro" id="IPR036291">
    <property type="entry name" value="NAD(P)-bd_dom_sf"/>
</dbReference>
<dbReference type="SUPFAM" id="SSF51735">
    <property type="entry name" value="NAD(P)-binding Rossmann-fold domains"/>
    <property type="match status" value="1"/>
</dbReference>
<dbReference type="Gene3D" id="3.40.50.720">
    <property type="entry name" value="NAD(P)-binding Rossmann-like Domain"/>
    <property type="match status" value="1"/>
</dbReference>
<dbReference type="EMBL" id="JACXVP010000010">
    <property type="protein sequence ID" value="KAG5579765.1"/>
    <property type="molecule type" value="Genomic_DNA"/>
</dbReference>